<dbReference type="PANTHER" id="PTHR11129:SF3">
    <property type="entry name" value="PROTEIN PRENYLTRANSFERASE ALPHA SUBUNIT REPEAT-CONTAINING PROTEIN 1"/>
    <property type="match status" value="1"/>
</dbReference>
<comment type="caution">
    <text evidence="5">The sequence shown here is derived from an EMBL/GenBank/DDBJ whole genome shotgun (WGS) entry which is preliminary data.</text>
</comment>
<dbReference type="SUPFAM" id="SSF48439">
    <property type="entry name" value="Protein prenylyltransferase"/>
    <property type="match status" value="1"/>
</dbReference>
<evidence type="ECO:0000313" key="6">
    <source>
        <dbReference type="Proteomes" id="UP001075354"/>
    </source>
</evidence>
<dbReference type="GO" id="GO:0008318">
    <property type="term" value="F:protein prenyltransferase activity"/>
    <property type="evidence" value="ECO:0007669"/>
    <property type="project" value="InterPro"/>
</dbReference>
<organism evidence="5 6">
    <name type="scientific">Megalurothrips usitatus</name>
    <name type="common">bean blossom thrips</name>
    <dbReference type="NCBI Taxonomy" id="439358"/>
    <lineage>
        <taxon>Eukaryota</taxon>
        <taxon>Metazoa</taxon>
        <taxon>Ecdysozoa</taxon>
        <taxon>Arthropoda</taxon>
        <taxon>Hexapoda</taxon>
        <taxon>Insecta</taxon>
        <taxon>Pterygota</taxon>
        <taxon>Neoptera</taxon>
        <taxon>Paraneoptera</taxon>
        <taxon>Thysanoptera</taxon>
        <taxon>Terebrantia</taxon>
        <taxon>Thripoidea</taxon>
        <taxon>Thripidae</taxon>
        <taxon>Megalurothrips</taxon>
    </lineage>
</organism>
<reference evidence="5" key="1">
    <citation type="submission" date="2022-12" db="EMBL/GenBank/DDBJ databases">
        <title>Chromosome-level genome assembly of the bean flower thrips Megalurothrips usitatus.</title>
        <authorList>
            <person name="Ma L."/>
            <person name="Liu Q."/>
            <person name="Li H."/>
            <person name="Cai W."/>
        </authorList>
    </citation>
    <scope>NUCLEOTIDE SEQUENCE</scope>
    <source>
        <strain evidence="5">Cailab_2022a</strain>
    </source>
</reference>
<evidence type="ECO:0008006" key="7">
    <source>
        <dbReference type="Google" id="ProtNLM"/>
    </source>
</evidence>
<dbReference type="PANTHER" id="PTHR11129">
    <property type="entry name" value="PROTEIN FARNESYLTRANSFERASE ALPHA SUBUNIT/RAB GERANYLGERANYL TRANSFERASE ALPHA SUBUNIT"/>
    <property type="match status" value="1"/>
</dbReference>
<dbReference type="AlphaFoldDB" id="A0AAV7XPM9"/>
<keyword evidence="3" id="KW-0808">Transferase</keyword>
<evidence type="ECO:0000256" key="1">
    <source>
        <dbReference type="ARBA" id="ARBA00006734"/>
    </source>
</evidence>
<dbReference type="GO" id="GO:0005737">
    <property type="term" value="C:cytoplasm"/>
    <property type="evidence" value="ECO:0007669"/>
    <property type="project" value="TreeGrafter"/>
</dbReference>
<dbReference type="Gene3D" id="1.25.40.120">
    <property type="entry name" value="Protein prenylyltransferase"/>
    <property type="match status" value="1"/>
</dbReference>
<dbReference type="EMBL" id="JAPTSV010000006">
    <property type="protein sequence ID" value="KAJ1527238.1"/>
    <property type="molecule type" value="Genomic_DNA"/>
</dbReference>
<name>A0AAV7XPM9_9NEOP</name>
<gene>
    <name evidence="5" type="ORF">ONE63_008764</name>
</gene>
<dbReference type="InterPro" id="IPR002088">
    <property type="entry name" value="Prenyl_trans_a"/>
</dbReference>
<evidence type="ECO:0000256" key="2">
    <source>
        <dbReference type="ARBA" id="ARBA00022602"/>
    </source>
</evidence>
<keyword evidence="4" id="KW-0677">Repeat</keyword>
<accession>A0AAV7XPM9</accession>
<dbReference type="EMBL" id="JAPTSV010000006">
    <property type="protein sequence ID" value="KAJ1527239.1"/>
    <property type="molecule type" value="Genomic_DNA"/>
</dbReference>
<dbReference type="Pfam" id="PF01239">
    <property type="entry name" value="PPTA"/>
    <property type="match status" value="2"/>
</dbReference>
<evidence type="ECO:0000256" key="4">
    <source>
        <dbReference type="ARBA" id="ARBA00022737"/>
    </source>
</evidence>
<proteinExistence type="inferred from homology"/>
<sequence length="432" mass="50627">MSEDSFPAAEKILTDIENVFKRDKDLKDFEILPVTVGENKSPVIHAEHTLGLQQWCVRHLYLHVYHKLMNLKQQQRLRREDPVVLSRLLLGAVLLNPECTLLWNIRRDFVVMGRFDPICELHVSAIALSRRPKASEAFVYRRWVLNRIIASPLEDASSYHLLEEELRVSLMAADRYPNNYYAWNHRMWIMSHLPKASEMLSAEWTFSETWVSRHVSEHSGLQYRQYLLKKVLQHLGHSEWCLTLHKTLVNFLGPLKNSTFYGLEDFHLSKQLHLLITEDFEKKEPCTQCPIFCEQIPFVLHVGLLAYDLLLVTELLTLYPGHEALWCHRRFILFSLYSLSKEVFAKLSEDSDVTDGIPLPKTQKLSVLESDFKDCFLWRLVMWYEEKLLSGCAFKTPEECYQSKLAHRHRNWIDNILISRVPGASPPRTQNE</sequence>
<comment type="similarity">
    <text evidence="1">Belongs to the protein prenyltransferase subunit alpha family.</text>
</comment>
<evidence type="ECO:0000313" key="5">
    <source>
        <dbReference type="EMBL" id="KAJ1527239.1"/>
    </source>
</evidence>
<dbReference type="PROSITE" id="PS51147">
    <property type="entry name" value="PFTA"/>
    <property type="match status" value="2"/>
</dbReference>
<evidence type="ECO:0000256" key="3">
    <source>
        <dbReference type="ARBA" id="ARBA00022679"/>
    </source>
</evidence>
<protein>
    <recommendedName>
        <fullName evidence="7">Protein prenyltransferase alpha subunit repeat-containing protein 1</fullName>
    </recommendedName>
</protein>
<keyword evidence="6" id="KW-1185">Reference proteome</keyword>
<dbReference type="Proteomes" id="UP001075354">
    <property type="component" value="Chromosome 6"/>
</dbReference>
<keyword evidence="2" id="KW-0637">Prenyltransferase</keyword>